<reference evidence="1" key="1">
    <citation type="journal article" date="2020" name="Stud. Mycol.">
        <title>101 Dothideomycetes genomes: a test case for predicting lifestyles and emergence of pathogens.</title>
        <authorList>
            <person name="Haridas S."/>
            <person name="Albert R."/>
            <person name="Binder M."/>
            <person name="Bloem J."/>
            <person name="Labutti K."/>
            <person name="Salamov A."/>
            <person name="Andreopoulos B."/>
            <person name="Baker S."/>
            <person name="Barry K."/>
            <person name="Bills G."/>
            <person name="Bluhm B."/>
            <person name="Cannon C."/>
            <person name="Castanera R."/>
            <person name="Culley D."/>
            <person name="Daum C."/>
            <person name="Ezra D."/>
            <person name="Gonzalez J."/>
            <person name="Henrissat B."/>
            <person name="Kuo A."/>
            <person name="Liang C."/>
            <person name="Lipzen A."/>
            <person name="Lutzoni F."/>
            <person name="Magnuson J."/>
            <person name="Mondo S."/>
            <person name="Nolan M."/>
            <person name="Ohm R."/>
            <person name="Pangilinan J."/>
            <person name="Park H.-J."/>
            <person name="Ramirez L."/>
            <person name="Alfaro M."/>
            <person name="Sun H."/>
            <person name="Tritt A."/>
            <person name="Yoshinaga Y."/>
            <person name="Zwiers L.-H."/>
            <person name="Turgeon B."/>
            <person name="Goodwin S."/>
            <person name="Spatafora J."/>
            <person name="Crous P."/>
            <person name="Grigoriev I."/>
        </authorList>
    </citation>
    <scope>NUCLEOTIDE SEQUENCE</scope>
    <source>
        <strain evidence="1">ATCC 200398</strain>
    </source>
</reference>
<organism evidence="1 2">
    <name type="scientific">Lindgomyces ingoldianus</name>
    <dbReference type="NCBI Taxonomy" id="673940"/>
    <lineage>
        <taxon>Eukaryota</taxon>
        <taxon>Fungi</taxon>
        <taxon>Dikarya</taxon>
        <taxon>Ascomycota</taxon>
        <taxon>Pezizomycotina</taxon>
        <taxon>Dothideomycetes</taxon>
        <taxon>Pleosporomycetidae</taxon>
        <taxon>Pleosporales</taxon>
        <taxon>Lindgomycetaceae</taxon>
        <taxon>Lindgomyces</taxon>
    </lineage>
</organism>
<evidence type="ECO:0000313" key="2">
    <source>
        <dbReference type="Proteomes" id="UP000799755"/>
    </source>
</evidence>
<keyword evidence="2" id="KW-1185">Reference proteome</keyword>
<name>A0ACB6R5M4_9PLEO</name>
<accession>A0ACB6R5M4</accession>
<sequence>MGQDETVSSRQGTKRKRGPFRDSEQRIETGLTRKLGACISCSMQRIRCVPDPQNPSGCCRTCIQAARTRLYWLPCLRYKIPDAELLDHAACPRPSWSRRWKKMEIMDIPAQHWASKEIKTIQITQDVGGTCYKLKVRQFKPTDGDSLERRWKTNGKPQYFKCTPYAIANMKEAGKVLSEFADRTVGTAISHYIDETDVLLRSTYTMAYRYSRMAERDQERDLLRAVLRLWCASRMESHSDRICGDETLGMTPQDYGRDCPNTGMILTPPVFSAQLEVIVVATILQPAKKEVLQRLKDLMQENHGRQSWQQPCWFTIYLAMFVLLHSCAMLTAGDNKKARKQGSEARFFRHSVVESLHNGAKILLAYFHYCNKGSRPFSMDWSSPDQMARAGLDTEQAEFMRLTANEVQKRTVNFRQIREQGIYEHDYYFISQLYDSDWKPKHTI</sequence>
<comment type="caution">
    <text evidence="1">The sequence shown here is derived from an EMBL/GenBank/DDBJ whole genome shotgun (WGS) entry which is preliminary data.</text>
</comment>
<gene>
    <name evidence="1" type="ORF">BDR25DRAFT_217243</name>
</gene>
<evidence type="ECO:0000313" key="1">
    <source>
        <dbReference type="EMBL" id="KAF2473832.1"/>
    </source>
</evidence>
<proteinExistence type="predicted"/>
<dbReference type="EMBL" id="MU003499">
    <property type="protein sequence ID" value="KAF2473832.1"/>
    <property type="molecule type" value="Genomic_DNA"/>
</dbReference>
<protein>
    <submittedName>
        <fullName evidence="1">Uncharacterized protein</fullName>
    </submittedName>
</protein>
<dbReference type="Proteomes" id="UP000799755">
    <property type="component" value="Unassembled WGS sequence"/>
</dbReference>